<keyword evidence="1" id="KW-0732">Signal</keyword>
<evidence type="ECO:0000256" key="1">
    <source>
        <dbReference type="SAM" id="SignalP"/>
    </source>
</evidence>
<dbReference type="EMBL" id="CATOUU010000017">
    <property type="protein sequence ID" value="CAI9913046.1"/>
    <property type="molecule type" value="Genomic_DNA"/>
</dbReference>
<reference evidence="2" key="1">
    <citation type="submission" date="2023-06" db="EMBL/GenBank/DDBJ databases">
        <authorList>
            <person name="Kurt Z."/>
        </authorList>
    </citation>
    <scope>NUCLEOTIDE SEQUENCE</scope>
</reference>
<dbReference type="AlphaFoldDB" id="A0AA86TAY5"/>
<evidence type="ECO:0000313" key="5">
    <source>
        <dbReference type="EMBL" id="CAL6104067.1"/>
    </source>
</evidence>
<feature type="chain" id="PRO_5044705045" evidence="1">
    <location>
        <begin position="29"/>
        <end position="153"/>
    </location>
</feature>
<evidence type="ECO:0000313" key="3">
    <source>
        <dbReference type="EMBL" id="CAI9956755.1"/>
    </source>
</evidence>
<dbReference type="Proteomes" id="UP001642409">
    <property type="component" value="Unassembled WGS sequence"/>
</dbReference>
<gene>
    <name evidence="4" type="ORF">HINF_LOCUS43242</name>
    <name evidence="3" type="ORF">HINF_LOCUS44400</name>
    <name evidence="2" type="ORF">HINF_LOCUS691</name>
    <name evidence="5" type="ORF">HINF_LOCUS72554</name>
</gene>
<dbReference type="EMBL" id="CATOUU010000879">
    <property type="protein sequence ID" value="CAI9956755.1"/>
    <property type="molecule type" value="Genomic_DNA"/>
</dbReference>
<protein>
    <submittedName>
        <fullName evidence="4">Hypothetical_protein</fullName>
    </submittedName>
</protein>
<evidence type="ECO:0000313" key="4">
    <source>
        <dbReference type="EMBL" id="CAL6049388.1"/>
    </source>
</evidence>
<reference evidence="4 6" key="2">
    <citation type="submission" date="2024-07" db="EMBL/GenBank/DDBJ databases">
        <authorList>
            <person name="Akdeniz Z."/>
        </authorList>
    </citation>
    <scope>NUCLEOTIDE SEQUENCE [LARGE SCALE GENOMIC DNA]</scope>
</reference>
<proteinExistence type="predicted"/>
<dbReference type="EMBL" id="CAXDID020000577">
    <property type="protein sequence ID" value="CAL6104067.1"/>
    <property type="molecule type" value="Genomic_DNA"/>
</dbReference>
<dbReference type="EMBL" id="CAXDID020000179">
    <property type="protein sequence ID" value="CAL6049388.1"/>
    <property type="molecule type" value="Genomic_DNA"/>
</dbReference>
<feature type="signal peptide" evidence="1">
    <location>
        <begin position="1"/>
        <end position="28"/>
    </location>
</feature>
<keyword evidence="6" id="KW-1185">Reference proteome</keyword>
<accession>A0AA86TAY5</accession>
<evidence type="ECO:0000313" key="2">
    <source>
        <dbReference type="EMBL" id="CAI9913046.1"/>
    </source>
</evidence>
<name>A0AA86TAY5_9EUKA</name>
<organism evidence="2">
    <name type="scientific">Hexamita inflata</name>
    <dbReference type="NCBI Taxonomy" id="28002"/>
    <lineage>
        <taxon>Eukaryota</taxon>
        <taxon>Metamonada</taxon>
        <taxon>Diplomonadida</taxon>
        <taxon>Hexamitidae</taxon>
        <taxon>Hexamitinae</taxon>
        <taxon>Hexamita</taxon>
    </lineage>
</organism>
<sequence length="153" mass="17988">MDITMVNLFLYTLLNALIIIRRVNVSNSVDFVLMHSLFLWWSDEKWKPILYSLNTVNCVFACSPDYNSYFVSKSCLIPELFKIQTHIMMHSSIQSINYGGNTRKQDLTQYFSVPRDFVSRMLYVSYQQEVNLKFDPVGSKVNIQFEEFKVELV</sequence>
<evidence type="ECO:0000313" key="6">
    <source>
        <dbReference type="Proteomes" id="UP001642409"/>
    </source>
</evidence>
<comment type="caution">
    <text evidence="2">The sequence shown here is derived from an EMBL/GenBank/DDBJ whole genome shotgun (WGS) entry which is preliminary data.</text>
</comment>